<evidence type="ECO:0000313" key="3">
    <source>
        <dbReference type="Proteomes" id="UP001244297"/>
    </source>
</evidence>
<organism evidence="2 3">
    <name type="scientific">Methylobacterium longum</name>
    <dbReference type="NCBI Taxonomy" id="767694"/>
    <lineage>
        <taxon>Bacteria</taxon>
        <taxon>Pseudomonadati</taxon>
        <taxon>Pseudomonadota</taxon>
        <taxon>Alphaproteobacteria</taxon>
        <taxon>Hyphomicrobiales</taxon>
        <taxon>Methylobacteriaceae</taxon>
        <taxon>Methylobacterium</taxon>
    </lineage>
</organism>
<dbReference type="RefSeq" id="WP_238291875.1">
    <property type="nucleotide sequence ID" value="NZ_BPQS01000046.1"/>
</dbReference>
<sequence>MIHLRGRLLDGVNGLSNVLLGSPNLDLLSAVGRYQTKLFGNDGKQPLVFETKEGFADTAQGNAAFRRLKEQLREAARRASSSGEAILLEAGLTAKPIAINSKDAESKDSFTQAVMRICGLMDVPPHRIYALEAVAYNNMSSMNRQYVNDCLMPLAVNIETKLRNHSLPQDDWPRYSLQFDRSALMSNDPDTIEKLVKTGMSTGLMTFDEGREVMPFRLNPLKKGGDQRTVPVNMSLIGADGQVIQASMGQNATQPGAGQTESPDNNAGKGAALRLAYDATGAA</sequence>
<keyword evidence="3" id="KW-1185">Reference proteome</keyword>
<proteinExistence type="predicted"/>
<dbReference type="EMBL" id="JAUFPT010000046">
    <property type="protein sequence ID" value="MDN3571821.1"/>
    <property type="molecule type" value="Genomic_DNA"/>
</dbReference>
<comment type="caution">
    <text evidence="2">The sequence shown here is derived from an EMBL/GenBank/DDBJ whole genome shotgun (WGS) entry which is preliminary data.</text>
</comment>
<gene>
    <name evidence="2" type="ORF">QWZ18_14445</name>
</gene>
<dbReference type="InterPro" id="IPR006944">
    <property type="entry name" value="Phage/GTA_portal"/>
</dbReference>
<feature type="region of interest" description="Disordered" evidence="1">
    <location>
        <begin position="248"/>
        <end position="270"/>
    </location>
</feature>
<evidence type="ECO:0000313" key="2">
    <source>
        <dbReference type="EMBL" id="MDN3571821.1"/>
    </source>
</evidence>
<dbReference type="Proteomes" id="UP001244297">
    <property type="component" value="Unassembled WGS sequence"/>
</dbReference>
<protein>
    <submittedName>
        <fullName evidence="2">Phage portal protein</fullName>
    </submittedName>
</protein>
<name>A0ABT8APP8_9HYPH</name>
<dbReference type="Pfam" id="PF04860">
    <property type="entry name" value="Phage_portal"/>
    <property type="match status" value="1"/>
</dbReference>
<reference evidence="3" key="1">
    <citation type="journal article" date="2019" name="Int. J. Syst. Evol. Microbiol.">
        <title>The Global Catalogue of Microorganisms (GCM) 10K type strain sequencing project: providing services to taxonomists for standard genome sequencing and annotation.</title>
        <authorList>
            <consortium name="The Broad Institute Genomics Platform"/>
            <consortium name="The Broad Institute Genome Sequencing Center for Infectious Disease"/>
            <person name="Wu L."/>
            <person name="Ma J."/>
        </authorList>
    </citation>
    <scope>NUCLEOTIDE SEQUENCE [LARGE SCALE GENOMIC DNA]</scope>
    <source>
        <strain evidence="3">CECT 7806</strain>
    </source>
</reference>
<accession>A0ABT8APP8</accession>
<evidence type="ECO:0000256" key="1">
    <source>
        <dbReference type="SAM" id="MobiDB-lite"/>
    </source>
</evidence>
<feature type="compositionally biased region" description="Polar residues" evidence="1">
    <location>
        <begin position="248"/>
        <end position="265"/>
    </location>
</feature>